<gene>
    <name evidence="1" type="ORF">GCM10009716_29850</name>
</gene>
<dbReference type="EMBL" id="BAAAMJ010000030">
    <property type="protein sequence ID" value="GAA1919125.1"/>
    <property type="molecule type" value="Genomic_DNA"/>
</dbReference>
<dbReference type="Proteomes" id="UP001501303">
    <property type="component" value="Unassembled WGS sequence"/>
</dbReference>
<accession>A0ABP5APM8</accession>
<evidence type="ECO:0000313" key="1">
    <source>
        <dbReference type="EMBL" id="GAA1919125.1"/>
    </source>
</evidence>
<evidence type="ECO:0000313" key="2">
    <source>
        <dbReference type="Proteomes" id="UP001501303"/>
    </source>
</evidence>
<reference evidence="2" key="1">
    <citation type="journal article" date="2019" name="Int. J. Syst. Evol. Microbiol.">
        <title>The Global Catalogue of Microorganisms (GCM) 10K type strain sequencing project: providing services to taxonomists for standard genome sequencing and annotation.</title>
        <authorList>
            <consortium name="The Broad Institute Genomics Platform"/>
            <consortium name="The Broad Institute Genome Sequencing Center for Infectious Disease"/>
            <person name="Wu L."/>
            <person name="Ma J."/>
        </authorList>
    </citation>
    <scope>NUCLEOTIDE SEQUENCE [LARGE SCALE GENOMIC DNA]</scope>
    <source>
        <strain evidence="2">JCM 13581</strain>
    </source>
</reference>
<name>A0ABP5APM8_9ACTN</name>
<proteinExistence type="predicted"/>
<comment type="caution">
    <text evidence="1">The sequence shown here is derived from an EMBL/GenBank/DDBJ whole genome shotgun (WGS) entry which is preliminary data.</text>
</comment>
<sequence>MVDESRGGAFGPCIASEEEGYLVIAIETRTDAGTAIDQRKAMEDLLRAFYREASSFLRCA</sequence>
<organism evidence="1 2">
    <name type="scientific">Streptomyces sodiiphilus</name>
    <dbReference type="NCBI Taxonomy" id="226217"/>
    <lineage>
        <taxon>Bacteria</taxon>
        <taxon>Bacillati</taxon>
        <taxon>Actinomycetota</taxon>
        <taxon>Actinomycetes</taxon>
        <taxon>Kitasatosporales</taxon>
        <taxon>Streptomycetaceae</taxon>
        <taxon>Streptomyces</taxon>
    </lineage>
</organism>
<keyword evidence="2" id="KW-1185">Reference proteome</keyword>
<protein>
    <submittedName>
        <fullName evidence="1">Uncharacterized protein</fullName>
    </submittedName>
</protein>